<dbReference type="AlphaFoldDB" id="A0A017SVU0"/>
<sequence length="1212" mass="122265">MYRLHTPARAVLAFAAFAAFLLLSPRAFAADLILDGNVAGPAVCPDGGTPVDTTCQVNATAGQNRGCRYGGVKTFGVVSLTNNALVCTTAYNGDRVNTGQLVIKADVITVDATSRIFAKGTGYRGVDCGDGEGPATAPLSGGRGGCSVLDSGGGGAHFGNGGRGTKDCQSFGDANTCQFPQEWEEDCGNLNAAGTACVTTTEPGFPTCRGTANPATGAGNALPTVAGGAFRHSIYDIEFGAAGGDKGCADGFEPGLRAGRGGGRIVLFAANGAQTGMISIAGRVSADGHRGCAVGNDSAGGGAGGGVLIIADQVSIAASARVSARGGRGGDSQPKCLPCTANNQCESGQTCQAGRCGPCNCTPCSNNSQCNALLGQTCKNLGGNLGSVCANSSNQCTPFDPTDNEIECRATQNNGTCDDCAGGGGGGIINVQSRVGNIHPQAIFDVRGGVGGICPICSGEAGGGTGELQIDSGYVGEICDGYDNDFDGQVDEDLGMITCPDGTMIASCVGGEPQLCAFDPAVCGVPAEDARPRFAMIVDTSGSMLNDLQGTPTFGDGSVDFPGVDTASDPDTIPGNNSRLFIAKEALSQVLSAFPESDFALARYYQDVGVNRSCQSAANFECAKSCCSYDDPSNNTTPLYPALYPDNQCVLAQLYPGAGFPASGTFTSNMPIGWLPEAAENPPTSDCINYAGSCGPPRRGSQFLVGFNEPINRYLSWLDGTEDEDAQFDSGTLEGNHCPNGDCELRGSGPTPLAGALEATHDYLTPIVTCDAVSACRSYAAILLTDGAESCGGNAVQAASELLSGINGKPVPTYVIGFSVLPAEQTQLNQIAQAGGTQQAFFASSKSELADALAEIIGQNQRFEMCNDLDDDCDTLVDEDFPEKGLVCTDGELGACLGVGTYVCKADGTGTECVLTDPGASPSPEVCNGIDDDCDGLIDEDDAGLPLDCPTCTPSPEICDGIDNDCDLSIDEEPDVSQNQPTIYGQDCQPPTAPNDQLPCRPGTVLCINAGPVCVGAVGPQAELCNGQDDDCDGLADNEAPCPGASQCVSGQCAIPCDAGEFACPPGLLCKEGFCLKATCDDITCPSGQVCEEGVCVDPSGTGGGSASGGGTGGTGGTGGDTSSTSTTTPSGGGETPPRGVYGQAVGGGGCATAPTGARSTASGGWLIVAAACAAATALRRRAARRAPRRAPRSACASSTTLATARADKEAA</sequence>
<comment type="caution">
    <text evidence="4">The sequence shown here is derived from an EMBL/GenBank/DDBJ whole genome shotgun (WGS) entry which is preliminary data.</text>
</comment>
<accession>A0A017SVU0</accession>
<feature type="compositionally biased region" description="Low complexity" evidence="1">
    <location>
        <begin position="1193"/>
        <end position="1205"/>
    </location>
</feature>
<dbReference type="STRING" id="1192034.CAP_0303"/>
<keyword evidence="5" id="KW-1185">Reference proteome</keyword>
<protein>
    <recommendedName>
        <fullName evidence="3">VWFA domain-containing protein</fullName>
    </recommendedName>
</protein>
<dbReference type="Gene3D" id="3.40.50.410">
    <property type="entry name" value="von Willebrand factor, type A domain"/>
    <property type="match status" value="1"/>
</dbReference>
<dbReference type="SUPFAM" id="SSF53300">
    <property type="entry name" value="vWA-like"/>
    <property type="match status" value="1"/>
</dbReference>
<dbReference type="InterPro" id="IPR021655">
    <property type="entry name" value="Put_metal-bd"/>
</dbReference>
<keyword evidence="2" id="KW-0732">Signal</keyword>
<proteinExistence type="predicted"/>
<dbReference type="InterPro" id="IPR002035">
    <property type="entry name" value="VWF_A"/>
</dbReference>
<feature type="compositionally biased region" description="Low complexity" evidence="1">
    <location>
        <begin position="1121"/>
        <end position="1130"/>
    </location>
</feature>
<dbReference type="InterPro" id="IPR036465">
    <property type="entry name" value="vWFA_dom_sf"/>
</dbReference>
<dbReference type="EMBL" id="ASRX01000100">
    <property type="protein sequence ID" value="EYF00735.1"/>
    <property type="molecule type" value="Genomic_DNA"/>
</dbReference>
<evidence type="ECO:0000313" key="4">
    <source>
        <dbReference type="EMBL" id="EYF00735.1"/>
    </source>
</evidence>
<organism evidence="4 5">
    <name type="scientific">Chondromyces apiculatus DSM 436</name>
    <dbReference type="NCBI Taxonomy" id="1192034"/>
    <lineage>
        <taxon>Bacteria</taxon>
        <taxon>Pseudomonadati</taxon>
        <taxon>Myxococcota</taxon>
        <taxon>Polyangia</taxon>
        <taxon>Polyangiales</taxon>
        <taxon>Polyangiaceae</taxon>
        <taxon>Chondromyces</taxon>
    </lineage>
</organism>
<gene>
    <name evidence="4" type="ORF">CAP_0303</name>
</gene>
<feature type="compositionally biased region" description="Gly residues" evidence="1">
    <location>
        <begin position="1103"/>
        <end position="1120"/>
    </location>
</feature>
<dbReference type="Pfam" id="PF11617">
    <property type="entry name" value="Cu-binding_MopE"/>
    <property type="match status" value="5"/>
</dbReference>
<feature type="chain" id="PRO_5001499934" description="VWFA domain-containing protein" evidence="2">
    <location>
        <begin position="30"/>
        <end position="1212"/>
    </location>
</feature>
<evidence type="ECO:0000313" key="5">
    <source>
        <dbReference type="Proteomes" id="UP000019678"/>
    </source>
</evidence>
<evidence type="ECO:0000256" key="2">
    <source>
        <dbReference type="SAM" id="SignalP"/>
    </source>
</evidence>
<feature type="signal peptide" evidence="2">
    <location>
        <begin position="1"/>
        <end position="29"/>
    </location>
</feature>
<feature type="domain" description="VWFA" evidence="3">
    <location>
        <begin position="744"/>
        <end position="856"/>
    </location>
</feature>
<name>A0A017SVU0_9BACT</name>
<reference evidence="4 5" key="1">
    <citation type="submission" date="2013-05" db="EMBL/GenBank/DDBJ databases">
        <title>Genome assembly of Chondromyces apiculatus DSM 436.</title>
        <authorList>
            <person name="Sharma G."/>
            <person name="Khatri I."/>
            <person name="Kaur C."/>
            <person name="Mayilraj S."/>
            <person name="Subramanian S."/>
        </authorList>
    </citation>
    <scope>NUCLEOTIDE SEQUENCE [LARGE SCALE GENOMIC DNA]</scope>
    <source>
        <strain evidence="4 5">DSM 436</strain>
    </source>
</reference>
<evidence type="ECO:0000256" key="1">
    <source>
        <dbReference type="SAM" id="MobiDB-lite"/>
    </source>
</evidence>
<dbReference type="RefSeq" id="WP_052376776.1">
    <property type="nucleotide sequence ID" value="NZ_ASRX01000100.1"/>
</dbReference>
<evidence type="ECO:0000259" key="3">
    <source>
        <dbReference type="PROSITE" id="PS50234"/>
    </source>
</evidence>
<dbReference type="PROSITE" id="PS50234">
    <property type="entry name" value="VWFA"/>
    <property type="match status" value="1"/>
</dbReference>
<feature type="region of interest" description="Disordered" evidence="1">
    <location>
        <begin position="1183"/>
        <end position="1212"/>
    </location>
</feature>
<feature type="region of interest" description="Disordered" evidence="1">
    <location>
        <begin position="1103"/>
        <end position="1140"/>
    </location>
</feature>
<feature type="compositionally biased region" description="Basic residues" evidence="1">
    <location>
        <begin position="1183"/>
        <end position="1192"/>
    </location>
</feature>
<dbReference type="Proteomes" id="UP000019678">
    <property type="component" value="Unassembled WGS sequence"/>
</dbReference>